<dbReference type="EMBL" id="CP029287">
    <property type="protein sequence ID" value="AWR99700.1"/>
    <property type="molecule type" value="Genomic_DNA"/>
</dbReference>
<dbReference type="STRING" id="1293036.GCA_001315825_00009"/>
<keyword evidence="1 3" id="KW-0378">Hydrolase</keyword>
<dbReference type="InterPro" id="IPR050287">
    <property type="entry name" value="MTA/SAH_deaminase"/>
</dbReference>
<dbReference type="Gene3D" id="2.30.40.10">
    <property type="entry name" value="Urease, subunit C, domain 1"/>
    <property type="match status" value="1"/>
</dbReference>
<accession>A0A2U9IUE2</accession>
<dbReference type="RefSeq" id="WP_110369320.1">
    <property type="nucleotide sequence ID" value="NZ_CP029287.2"/>
</dbReference>
<reference evidence="4" key="2">
    <citation type="submission" date="2020-03" db="EMBL/GenBank/DDBJ databases">
        <title>Complete Genome Sequences of Extremely Thermoacidophilic, Metal-Mobilizing Type-Strain Members of the Archaeal Family Sulfolobaceae: Acidianus brierleyi DSM-1651T, Acidianus sulfidivorans DSM-18786T, Metallosphaera hakonensis DSM-7519T, and Metallosphaera prunae DSM-10039T.</title>
        <authorList>
            <person name="Counts J.A."/>
            <person name="Kelly R.M."/>
        </authorList>
    </citation>
    <scope>NUCLEOTIDE SEQUENCE [LARGE SCALE GENOMIC DNA]</scope>
    <source>
        <strain evidence="4">HO1-1</strain>
    </source>
</reference>
<dbReference type="Proteomes" id="UP000247586">
    <property type="component" value="Chromosome"/>
</dbReference>
<dbReference type="InterPro" id="IPR032466">
    <property type="entry name" value="Metal_Hydrolase"/>
</dbReference>
<reference evidence="3 4" key="1">
    <citation type="submission" date="2018-05" db="EMBL/GenBank/DDBJ databases">
        <title>Complete Genome Sequences of Extremely Thermoacidophilic, Metal-Mobilizing Type-Strain Members of the Archaeal Family Sulfolobaceae: Acidianus brierleyi DSM-1651T, Acidianus sulfidivorans DSM-18786T, Metallosphaera hakonensis DSM-7519T, and Metallosphaera prunae DSM-10039T.</title>
        <authorList>
            <person name="Counts J.A."/>
            <person name="Kelly R.M."/>
        </authorList>
    </citation>
    <scope>NUCLEOTIDE SEQUENCE [LARGE SCALE GENOMIC DNA]</scope>
    <source>
        <strain evidence="3 4">HO1-1</strain>
    </source>
</reference>
<dbReference type="SUPFAM" id="SSF51556">
    <property type="entry name" value="Metallo-dependent hydrolases"/>
    <property type="match status" value="1"/>
</dbReference>
<dbReference type="Gene3D" id="3.20.20.140">
    <property type="entry name" value="Metal-dependent hydrolases"/>
    <property type="match status" value="1"/>
</dbReference>
<dbReference type="SUPFAM" id="SSF51338">
    <property type="entry name" value="Composite domain of metallo-dependent hydrolases"/>
    <property type="match status" value="1"/>
</dbReference>
<sequence length="407" mass="46228">MGISNRTYTLRNCAYIVDSQQAVKTGNIVIEGQYIRSVGNEVEGDEIDCSQFIVVPGLVNAHTHLAMTVLRGFFDDGELHEWLSKMWNEEEKLSTELMMIGSEIGLIEMITSGTTTFVDMYFNPEQINTLSSKYGIRARAGPILMRESSVDEIMKKMRTLERSEFFEPIINVHSLYATDIEDIRELRNILSERDHVHIHVSETREEVFQIKKKYGLFPVELLQREGLMKFLHGVHLGWVTSWELGYLREAISATHCPTSNMKLATGGVFPMREALDLGVNVTIGTDGAASNNSLNLFQEMKAAVMLQRHNYWSTSIRAVDVFNASTVSGYKMLGLKGGKIMPGYLADLVLIDKYQVYPLKEERILSHLVYNPPREVEKVIVGGNLIYEKGDFTERLRELVEKLSLYL</sequence>
<dbReference type="PANTHER" id="PTHR43794">
    <property type="entry name" value="AMINOHYDROLASE SSNA-RELATED"/>
    <property type="match status" value="1"/>
</dbReference>
<organism evidence="3 4">
    <name type="scientific">Metallosphaera hakonensis JCM 8857 = DSM 7519</name>
    <dbReference type="NCBI Taxonomy" id="1293036"/>
    <lineage>
        <taxon>Archaea</taxon>
        <taxon>Thermoproteota</taxon>
        <taxon>Thermoprotei</taxon>
        <taxon>Sulfolobales</taxon>
        <taxon>Sulfolobaceae</taxon>
        <taxon>Metallosphaera</taxon>
    </lineage>
</organism>
<dbReference type="OrthoDB" id="372084at2157"/>
<dbReference type="InterPro" id="IPR011059">
    <property type="entry name" value="Metal-dep_hydrolase_composite"/>
</dbReference>
<evidence type="ECO:0000256" key="1">
    <source>
        <dbReference type="ARBA" id="ARBA00022801"/>
    </source>
</evidence>
<evidence type="ECO:0000259" key="2">
    <source>
        <dbReference type="Pfam" id="PF01979"/>
    </source>
</evidence>
<dbReference type="InterPro" id="IPR006680">
    <property type="entry name" value="Amidohydro-rel"/>
</dbReference>
<dbReference type="KEGG" id="mhk:DFR87_08365"/>
<dbReference type="GO" id="GO:0016810">
    <property type="term" value="F:hydrolase activity, acting on carbon-nitrogen (but not peptide) bonds"/>
    <property type="evidence" value="ECO:0007669"/>
    <property type="project" value="InterPro"/>
</dbReference>
<feature type="domain" description="Amidohydrolase-related" evidence="2">
    <location>
        <begin position="53"/>
        <end position="385"/>
    </location>
</feature>
<evidence type="ECO:0000313" key="4">
    <source>
        <dbReference type="Proteomes" id="UP000247586"/>
    </source>
</evidence>
<dbReference type="GeneID" id="36835349"/>
<protein>
    <submittedName>
        <fullName evidence="3">N-ethylammeline chlorohydrolase</fullName>
    </submittedName>
</protein>
<dbReference type="PANTHER" id="PTHR43794:SF11">
    <property type="entry name" value="AMIDOHYDROLASE-RELATED DOMAIN-CONTAINING PROTEIN"/>
    <property type="match status" value="1"/>
</dbReference>
<reference evidence="4" key="3">
    <citation type="submission" date="2020-03" db="EMBL/GenBank/DDBJ databases">
        <title>Sequencing and Assembly of Multiple Reported Metal-Biooxidizing Members of the Extremely Thermoacidophilic Archaeal Family Sulfolobaceae.</title>
        <authorList>
            <person name="Counts J.A."/>
            <person name="Kelly R.M."/>
        </authorList>
    </citation>
    <scope>NUCLEOTIDE SEQUENCE [LARGE SCALE GENOMIC DNA]</scope>
    <source>
        <strain evidence="4">HO1-1</strain>
    </source>
</reference>
<dbReference type="AlphaFoldDB" id="A0A2U9IUE2"/>
<name>A0A2U9IUE2_9CREN</name>
<dbReference type="Pfam" id="PF01979">
    <property type="entry name" value="Amidohydro_1"/>
    <property type="match status" value="1"/>
</dbReference>
<keyword evidence="4" id="KW-1185">Reference proteome</keyword>
<evidence type="ECO:0000313" key="3">
    <source>
        <dbReference type="EMBL" id="AWR99700.1"/>
    </source>
</evidence>
<gene>
    <name evidence="3" type="ORF">DFR87_08365</name>
</gene>
<proteinExistence type="predicted"/>